<dbReference type="PROSITE" id="PS51257">
    <property type="entry name" value="PROKAR_LIPOPROTEIN"/>
    <property type="match status" value="1"/>
</dbReference>
<dbReference type="GO" id="GO:0030001">
    <property type="term" value="P:metal ion transport"/>
    <property type="evidence" value="ECO:0007669"/>
    <property type="project" value="InterPro"/>
</dbReference>
<name>A0A5B8M1K7_9MICO</name>
<dbReference type="InterPro" id="IPR050492">
    <property type="entry name" value="Bact_metal-bind_prot9"/>
</dbReference>
<evidence type="ECO:0000256" key="2">
    <source>
        <dbReference type="ARBA" id="ARBA00022448"/>
    </source>
</evidence>
<dbReference type="InterPro" id="IPR006127">
    <property type="entry name" value="ZnuA-like"/>
</dbReference>
<comment type="subcellular location">
    <subcellularLocation>
        <location evidence="1">Cell envelope</location>
    </subcellularLocation>
</comment>
<dbReference type="Gene3D" id="3.40.50.1980">
    <property type="entry name" value="Nitrogenase molybdenum iron protein domain"/>
    <property type="match status" value="2"/>
</dbReference>
<evidence type="ECO:0000313" key="6">
    <source>
        <dbReference type="EMBL" id="QDZ13580.1"/>
    </source>
</evidence>
<dbReference type="OrthoDB" id="5296019at2"/>
<dbReference type="Pfam" id="PF01297">
    <property type="entry name" value="ZnuA"/>
    <property type="match status" value="1"/>
</dbReference>
<dbReference type="KEGG" id="huw:FPZ11_01075"/>
<keyword evidence="2" id="KW-0813">Transport</keyword>
<dbReference type="PANTHER" id="PTHR42953:SF1">
    <property type="entry name" value="METAL-BINDING PROTEIN HI_0362-RELATED"/>
    <property type="match status" value="1"/>
</dbReference>
<dbReference type="GO" id="GO:0030313">
    <property type="term" value="C:cell envelope"/>
    <property type="evidence" value="ECO:0007669"/>
    <property type="project" value="UniProtKB-SubCell"/>
</dbReference>
<evidence type="ECO:0000256" key="1">
    <source>
        <dbReference type="ARBA" id="ARBA00004196"/>
    </source>
</evidence>
<keyword evidence="4 5" id="KW-0732">Signal</keyword>
<dbReference type="AlphaFoldDB" id="A0A5B8M1K7"/>
<dbReference type="Proteomes" id="UP000320216">
    <property type="component" value="Chromosome"/>
</dbReference>
<evidence type="ECO:0000256" key="5">
    <source>
        <dbReference type="SAM" id="SignalP"/>
    </source>
</evidence>
<dbReference type="EMBL" id="CP042305">
    <property type="protein sequence ID" value="QDZ13580.1"/>
    <property type="molecule type" value="Genomic_DNA"/>
</dbReference>
<organism evidence="6 7">
    <name type="scientific">Humibacter ginsenosidimutans</name>
    <dbReference type="NCBI Taxonomy" id="2599293"/>
    <lineage>
        <taxon>Bacteria</taxon>
        <taxon>Bacillati</taxon>
        <taxon>Actinomycetota</taxon>
        <taxon>Actinomycetes</taxon>
        <taxon>Micrococcales</taxon>
        <taxon>Microbacteriaceae</taxon>
        <taxon>Humibacter</taxon>
    </lineage>
</organism>
<dbReference type="SUPFAM" id="SSF53807">
    <property type="entry name" value="Helical backbone' metal receptor"/>
    <property type="match status" value="1"/>
</dbReference>
<keyword evidence="3" id="KW-0479">Metal-binding</keyword>
<feature type="signal peptide" evidence="5">
    <location>
        <begin position="1"/>
        <end position="30"/>
    </location>
</feature>
<feature type="chain" id="PRO_5023029184" evidence="5">
    <location>
        <begin position="31"/>
        <end position="306"/>
    </location>
</feature>
<proteinExistence type="predicted"/>
<evidence type="ECO:0000313" key="7">
    <source>
        <dbReference type="Proteomes" id="UP000320216"/>
    </source>
</evidence>
<sequence length="306" mass="32762">MSIKRRAVALGLVAVAVAVALSGCTDSANAGSGKIVVVGAENEYSDVAAQIGGKYVDASAIMSNPNTDPHTFEASASVAKELSTAQLVVQNGVGYDDFMAKLEKASPNKDRKVVVAQDVLGLPDDTKNPHLWYDPKTMPAVAEKIAADLGAIQPSHKAYFQSRLAAFNDSMKTWTDALSTFKQSYADTPVAVTEPVADYMLEAAGIDVKTPWSLQAAIMNDTDPSPQDSAAQDALFTGKKIKVFLYNQQVTDSITSHFLKLSHDNDIPVVGVYETMPTGYTYQKWMQAELDALQSAITSGTSTEKL</sequence>
<dbReference type="PANTHER" id="PTHR42953">
    <property type="entry name" value="HIGH-AFFINITY ZINC UPTAKE SYSTEM PROTEIN ZNUA-RELATED"/>
    <property type="match status" value="1"/>
</dbReference>
<evidence type="ECO:0000256" key="4">
    <source>
        <dbReference type="ARBA" id="ARBA00022729"/>
    </source>
</evidence>
<gene>
    <name evidence="6" type="ORF">FPZ11_01075</name>
</gene>
<dbReference type="GO" id="GO:0046872">
    <property type="term" value="F:metal ion binding"/>
    <property type="evidence" value="ECO:0007669"/>
    <property type="project" value="UniProtKB-KW"/>
</dbReference>
<keyword evidence="7" id="KW-1185">Reference proteome</keyword>
<dbReference type="RefSeq" id="WP_146317641.1">
    <property type="nucleotide sequence ID" value="NZ_CP042305.1"/>
</dbReference>
<reference evidence="6 7" key="1">
    <citation type="submission" date="2019-07" db="EMBL/GenBank/DDBJ databases">
        <title>Full genome sequence of Humibacter sp. WJ7-1.</title>
        <authorList>
            <person name="Im W.-T."/>
        </authorList>
    </citation>
    <scope>NUCLEOTIDE SEQUENCE [LARGE SCALE GENOMIC DNA]</scope>
    <source>
        <strain evidence="6 7">WJ7-1</strain>
    </source>
</reference>
<evidence type="ECO:0000256" key="3">
    <source>
        <dbReference type="ARBA" id="ARBA00022723"/>
    </source>
</evidence>
<accession>A0A5B8M1K7</accession>
<protein>
    <submittedName>
        <fullName evidence="6">Cation ABC transporter substrate-binding protein</fullName>
    </submittedName>
</protein>